<keyword evidence="2" id="KW-1185">Reference proteome</keyword>
<dbReference type="EMBL" id="JBFMKM010000001">
    <property type="protein sequence ID" value="KAL1311676.1"/>
    <property type="molecule type" value="Genomic_DNA"/>
</dbReference>
<reference evidence="1 2" key="1">
    <citation type="submission" date="2024-07" db="EMBL/GenBank/DDBJ databases">
        <title>Draft sequence of the Neodothiora populina.</title>
        <authorList>
            <person name="Drown D.D."/>
            <person name="Schuette U.S."/>
            <person name="Buechlein A.B."/>
            <person name="Rusch D.R."/>
            <person name="Winton L.W."/>
            <person name="Adams G.A."/>
        </authorList>
    </citation>
    <scope>NUCLEOTIDE SEQUENCE [LARGE SCALE GENOMIC DNA]</scope>
    <source>
        <strain evidence="1 2">CPC 39397</strain>
    </source>
</reference>
<dbReference type="GeneID" id="95975483"/>
<gene>
    <name evidence="1" type="ORF">AAFC00_001780</name>
</gene>
<name>A0ABR3PQ43_9PEZI</name>
<dbReference type="Proteomes" id="UP001562354">
    <property type="component" value="Unassembled WGS sequence"/>
</dbReference>
<evidence type="ECO:0000313" key="1">
    <source>
        <dbReference type="EMBL" id="KAL1311676.1"/>
    </source>
</evidence>
<evidence type="ECO:0000313" key="2">
    <source>
        <dbReference type="Proteomes" id="UP001562354"/>
    </source>
</evidence>
<protein>
    <submittedName>
        <fullName evidence="1">Uncharacterized protein</fullName>
    </submittedName>
</protein>
<sequence>MRIAEILSDLTSLRACDPAAALALLAARPSSSTSDGKYAPSLDQRATTAAALGTFSDNETDADVDLARARDLLDLHKSVERASGASSSTRTTLDYALLRAREDVRAVVTGLV</sequence>
<accession>A0ABR3PQ43</accession>
<dbReference type="RefSeq" id="XP_069204525.1">
    <property type="nucleotide sequence ID" value="XM_069341012.1"/>
</dbReference>
<proteinExistence type="predicted"/>
<organism evidence="1 2">
    <name type="scientific">Neodothiora populina</name>
    <dbReference type="NCBI Taxonomy" id="2781224"/>
    <lineage>
        <taxon>Eukaryota</taxon>
        <taxon>Fungi</taxon>
        <taxon>Dikarya</taxon>
        <taxon>Ascomycota</taxon>
        <taxon>Pezizomycotina</taxon>
        <taxon>Dothideomycetes</taxon>
        <taxon>Dothideomycetidae</taxon>
        <taxon>Dothideales</taxon>
        <taxon>Dothioraceae</taxon>
        <taxon>Neodothiora</taxon>
    </lineage>
</organism>
<comment type="caution">
    <text evidence="1">The sequence shown here is derived from an EMBL/GenBank/DDBJ whole genome shotgun (WGS) entry which is preliminary data.</text>
</comment>